<accession>A0A0H5QII5</accession>
<evidence type="ECO:0000256" key="2">
    <source>
        <dbReference type="ARBA" id="ARBA00022763"/>
    </source>
</evidence>
<sequence length="114" mass="12467">NFITPSGPVPVSVCTPCAIPMADDGAVESGRDSVQLSIVRACNVLGRHQGITFTQSYIHALTELTMDFIKRISTDCELFAKHAGRKVITADDVLLCCRHNDDLNLYLSRCLSDL</sequence>
<dbReference type="CDD" id="cd22919">
    <property type="entry name" value="HFD_CENP-S"/>
    <property type="match status" value="1"/>
</dbReference>
<feature type="non-terminal residue" evidence="5">
    <location>
        <position position="1"/>
    </location>
</feature>
<proteinExistence type="inferred from homology"/>
<keyword evidence="2" id="KW-0227">DNA damage</keyword>
<dbReference type="Pfam" id="PF15630">
    <property type="entry name" value="CENP-S"/>
    <property type="match status" value="1"/>
</dbReference>
<dbReference type="InterPro" id="IPR029003">
    <property type="entry name" value="CENP-S/Mhf1"/>
</dbReference>
<dbReference type="AlphaFoldDB" id="A0A0H5QII5"/>
<evidence type="ECO:0000256" key="4">
    <source>
        <dbReference type="ARBA" id="ARBA00023204"/>
    </source>
</evidence>
<protein>
    <recommendedName>
        <fullName evidence="6">Centromere protein S</fullName>
    </recommendedName>
</protein>
<dbReference type="GO" id="GO:0003677">
    <property type="term" value="F:DNA binding"/>
    <property type="evidence" value="ECO:0007669"/>
    <property type="project" value="UniProtKB-KW"/>
</dbReference>
<comment type="similarity">
    <text evidence="1">Belongs to the TAF9 family. CENP-S/MHF1 subfamily.</text>
</comment>
<name>A0A0H5QII5_9EUKA</name>
<keyword evidence="4" id="KW-0234">DNA repair</keyword>
<dbReference type="SUPFAM" id="SSF47113">
    <property type="entry name" value="Histone-fold"/>
    <property type="match status" value="1"/>
</dbReference>
<evidence type="ECO:0008006" key="6">
    <source>
        <dbReference type="Google" id="ProtNLM"/>
    </source>
</evidence>
<dbReference type="GO" id="GO:0046982">
    <property type="term" value="F:protein heterodimerization activity"/>
    <property type="evidence" value="ECO:0007669"/>
    <property type="project" value="InterPro"/>
</dbReference>
<dbReference type="Gene3D" id="1.10.20.10">
    <property type="entry name" value="Histone, subunit A"/>
    <property type="match status" value="1"/>
</dbReference>
<dbReference type="InterPro" id="IPR009072">
    <property type="entry name" value="Histone-fold"/>
</dbReference>
<dbReference type="PANTHER" id="PTHR22980">
    <property type="entry name" value="CORTISTATIN"/>
    <property type="match status" value="1"/>
</dbReference>
<evidence type="ECO:0000256" key="1">
    <source>
        <dbReference type="ARBA" id="ARBA00006612"/>
    </source>
</evidence>
<keyword evidence="3" id="KW-0238">DNA-binding</keyword>
<dbReference type="GO" id="GO:0071821">
    <property type="term" value="C:FANCM-MHF complex"/>
    <property type="evidence" value="ECO:0007669"/>
    <property type="project" value="InterPro"/>
</dbReference>
<organism evidence="5">
    <name type="scientific">Spongospora subterranea</name>
    <dbReference type="NCBI Taxonomy" id="70186"/>
    <lineage>
        <taxon>Eukaryota</taxon>
        <taxon>Sar</taxon>
        <taxon>Rhizaria</taxon>
        <taxon>Endomyxa</taxon>
        <taxon>Phytomyxea</taxon>
        <taxon>Plasmodiophorida</taxon>
        <taxon>Plasmodiophoridae</taxon>
        <taxon>Spongospora</taxon>
    </lineage>
</organism>
<evidence type="ECO:0000313" key="5">
    <source>
        <dbReference type="EMBL" id="CRZ01793.1"/>
    </source>
</evidence>
<dbReference type="EMBL" id="HACM01001351">
    <property type="protein sequence ID" value="CRZ01793.1"/>
    <property type="molecule type" value="Transcribed_RNA"/>
</dbReference>
<dbReference type="GO" id="GO:0003682">
    <property type="term" value="F:chromatin binding"/>
    <property type="evidence" value="ECO:0007669"/>
    <property type="project" value="TreeGrafter"/>
</dbReference>
<dbReference type="GO" id="GO:0000712">
    <property type="term" value="P:resolution of meiotic recombination intermediates"/>
    <property type="evidence" value="ECO:0007669"/>
    <property type="project" value="TreeGrafter"/>
</dbReference>
<dbReference type="GO" id="GO:0006281">
    <property type="term" value="P:DNA repair"/>
    <property type="evidence" value="ECO:0007669"/>
    <property type="project" value="UniProtKB-KW"/>
</dbReference>
<reference evidence="5" key="1">
    <citation type="submission" date="2015-04" db="EMBL/GenBank/DDBJ databases">
        <title>The genome sequence of the plant pathogenic Rhizarian Plasmodiophora brassicae reveals insights in its biotrophic life cycle and the origin of chitin synthesis.</title>
        <authorList>
            <person name="Schwelm A."/>
            <person name="Fogelqvist J."/>
            <person name="Knaust A."/>
            <person name="Julke S."/>
            <person name="Lilja T."/>
            <person name="Dhandapani V."/>
            <person name="Bonilla-Rosso G."/>
            <person name="Karlsson M."/>
            <person name="Shevchenko A."/>
            <person name="Choi S.R."/>
            <person name="Kim H.G."/>
            <person name="Park J.Y."/>
            <person name="Lim Y.P."/>
            <person name="Ludwig-Muller J."/>
            <person name="Dixelius C."/>
        </authorList>
    </citation>
    <scope>NUCLEOTIDE SEQUENCE</scope>
    <source>
        <tissue evidence="5">Potato root galls</tissue>
    </source>
</reference>
<dbReference type="GO" id="GO:0031297">
    <property type="term" value="P:replication fork processing"/>
    <property type="evidence" value="ECO:0007669"/>
    <property type="project" value="TreeGrafter"/>
</dbReference>
<evidence type="ECO:0000256" key="3">
    <source>
        <dbReference type="ARBA" id="ARBA00023125"/>
    </source>
</evidence>
<dbReference type="PANTHER" id="PTHR22980:SF0">
    <property type="entry name" value="CENTROMERE PROTEIN S"/>
    <property type="match status" value="1"/>
</dbReference>